<organism evidence="1">
    <name type="scientific">Bacillus phage Adastra</name>
    <dbReference type="NCBI Taxonomy" id="3143958"/>
    <lineage>
        <taxon>Viruses</taxon>
        <taxon>Duplodnaviria</taxon>
        <taxon>Heunggongvirae</taxon>
        <taxon>Uroviricota</taxon>
        <taxon>Caudoviricetes</taxon>
        <taxon>Herelleviridae</taxon>
        <taxon>Spounavirinae</taxon>
        <taxon>Okubovirus</taxon>
    </lineage>
</organism>
<gene>
    <name evidence="1" type="ORF">Adastra027</name>
</gene>
<reference evidence="1" key="1">
    <citation type="submission" date="2024-05" db="EMBL/GenBank/DDBJ databases">
        <authorList>
            <person name="Herbig A.F."/>
            <person name="Pendergrass E.L."/>
        </authorList>
    </citation>
    <scope>NUCLEOTIDE SEQUENCE</scope>
</reference>
<evidence type="ECO:0000313" key="1">
    <source>
        <dbReference type="EMBL" id="XCD09575.1"/>
    </source>
</evidence>
<protein>
    <submittedName>
        <fullName evidence="1">Uncharacterized protein</fullName>
    </submittedName>
</protein>
<dbReference type="EMBL" id="PP819608">
    <property type="protein sequence ID" value="XCD09575.1"/>
    <property type="molecule type" value="Genomic_DNA"/>
</dbReference>
<accession>A0AAU8BC71</accession>
<name>A0AAU8BC71_9CAUD</name>
<proteinExistence type="predicted"/>
<sequence>MAFIKKNPFKVTVIKRDGELHVKVDPKPVATKDEYLAVVTKTVQDVLLRDYEVGPGAASTLRREMKETISLLWKQGLIKPTDEKTDV</sequence>